<evidence type="ECO:0000313" key="1">
    <source>
        <dbReference type="EMBL" id="KAJ7999495.1"/>
    </source>
</evidence>
<protein>
    <submittedName>
        <fullName evidence="1">Uncharacterized protein</fullName>
    </submittedName>
</protein>
<proteinExistence type="predicted"/>
<name>A0ACC2G7J4_DALPE</name>
<comment type="caution">
    <text evidence="1">The sequence shown here is derived from an EMBL/GenBank/DDBJ whole genome shotgun (WGS) entry which is preliminary data.</text>
</comment>
<accession>A0ACC2G7J4</accession>
<dbReference type="Proteomes" id="UP001157502">
    <property type="component" value="Chromosome 16"/>
</dbReference>
<reference evidence="1" key="1">
    <citation type="submission" date="2021-05" db="EMBL/GenBank/DDBJ databases">
        <authorList>
            <person name="Pan Q."/>
            <person name="Jouanno E."/>
            <person name="Zahm M."/>
            <person name="Klopp C."/>
            <person name="Cabau C."/>
            <person name="Louis A."/>
            <person name="Berthelot C."/>
            <person name="Parey E."/>
            <person name="Roest Crollius H."/>
            <person name="Montfort J."/>
            <person name="Robinson-Rechavi M."/>
            <person name="Bouchez O."/>
            <person name="Lampietro C."/>
            <person name="Lopez Roques C."/>
            <person name="Donnadieu C."/>
            <person name="Postlethwait J."/>
            <person name="Bobe J."/>
            <person name="Dillon D."/>
            <person name="Chandos A."/>
            <person name="von Hippel F."/>
            <person name="Guiguen Y."/>
        </authorList>
    </citation>
    <scope>NUCLEOTIDE SEQUENCE</scope>
    <source>
        <strain evidence="1">YG-Jan2019</strain>
    </source>
</reference>
<dbReference type="EMBL" id="CM055743">
    <property type="protein sequence ID" value="KAJ7999495.1"/>
    <property type="molecule type" value="Genomic_DNA"/>
</dbReference>
<keyword evidence="2" id="KW-1185">Reference proteome</keyword>
<evidence type="ECO:0000313" key="2">
    <source>
        <dbReference type="Proteomes" id="UP001157502"/>
    </source>
</evidence>
<gene>
    <name evidence="1" type="ORF">DPEC_G00195020</name>
</gene>
<sequence length="551" mass="59829">MPPLFAVLILFLGAAEPRHVDPRYPAHRRLETDRASGASIPGASEFDFGSNLNRIVGDNTGYIVPSVHELDDKPKRIARGAKKRDQQSPHGYRHPRPFDPDGFFTTPRDAQSNSTRDQGSRLASANNGAVLLLHNPLYPVTDSSYWAYAVMLLALVLFAVGIVGNLALMCIVWHNYYLKSAWNCILASLAFWDFLVLFFCLPVVIFNELTQRRLLGDLSCRMVPYMEVTSLGIATFSLCALSIDRFHVATSPLPKAPQVESCQSILAKLSVVWLGSMVLAAPELLLWQLSQEASVQPGGYVVDQCVRRPSPSLPESVYSLVLTYHEARMWWYFGCYFCLPLLFTLACQLVTRHVVAEEVRGNRGSGDGIVVGGKRVQPSSPSPSAASSPKKQRLTRERRLSSMVAALAAVYAACNLPENVCNIALAYLPNPVSTTTEALLALIGQLLLFVRCSATPVLFLCLCHSLGQAFMDCCCCCCDECHPDGASSSSSSASTTATAVSSSPSCLSSPSSATPPSCKKEQLKIVSGTTPVIYTDKQRDSSSVMALGTPC</sequence>
<organism evidence="1 2">
    <name type="scientific">Dallia pectoralis</name>
    <name type="common">Alaska blackfish</name>
    <dbReference type="NCBI Taxonomy" id="75939"/>
    <lineage>
        <taxon>Eukaryota</taxon>
        <taxon>Metazoa</taxon>
        <taxon>Chordata</taxon>
        <taxon>Craniata</taxon>
        <taxon>Vertebrata</taxon>
        <taxon>Euteleostomi</taxon>
        <taxon>Actinopterygii</taxon>
        <taxon>Neopterygii</taxon>
        <taxon>Teleostei</taxon>
        <taxon>Protacanthopterygii</taxon>
        <taxon>Esociformes</taxon>
        <taxon>Umbridae</taxon>
        <taxon>Dallia</taxon>
    </lineage>
</organism>